<dbReference type="Proteomes" id="UP000597877">
    <property type="component" value="Unassembled WGS sequence"/>
</dbReference>
<dbReference type="EMBL" id="JACOOZ010000003">
    <property type="protein sequence ID" value="MBC5667431.1"/>
    <property type="molecule type" value="Genomic_DNA"/>
</dbReference>
<evidence type="ECO:0000259" key="1">
    <source>
        <dbReference type="PROSITE" id="PS51750"/>
    </source>
</evidence>
<dbReference type="InterPro" id="IPR003497">
    <property type="entry name" value="BRO_N_domain"/>
</dbReference>
<name>A0ABR7F1I5_9FIRM</name>
<sequence length="248" mass="28899">MNEVLSVIQETEILGKKVNLYRSIEEPLFEANEVAKWLDVKNVSQMIKQADIDDSEKAIFLKYTLGGNQNSLFVSEDAMYEILMRSRKKEAKPFRKEIKKYLKSIRLTGAAIPKGREQEMVQKYFPSFSKEVQTEMINDLIKQNNKLKEFYDDLINTEGLMSINTMAKELAIGEYTLFAYLRGKKVFFYDKDKVNVPYERFRKEGKFAVKETPCHDGNIRSVTFATKKGLDYVRKLLRKDGYYTAEVV</sequence>
<dbReference type="Pfam" id="PF02498">
    <property type="entry name" value="Bro-N"/>
    <property type="match status" value="1"/>
</dbReference>
<comment type="caution">
    <text evidence="2">The sequence shown here is derived from an EMBL/GenBank/DDBJ whole genome shotgun (WGS) entry which is preliminary data.</text>
</comment>
<dbReference type="Pfam" id="PF03374">
    <property type="entry name" value="ANT"/>
    <property type="match status" value="1"/>
</dbReference>
<dbReference type="PROSITE" id="PS51750">
    <property type="entry name" value="BRO_N"/>
    <property type="match status" value="1"/>
</dbReference>
<dbReference type="SMART" id="SM01040">
    <property type="entry name" value="Bro-N"/>
    <property type="match status" value="1"/>
</dbReference>
<keyword evidence="3" id="KW-1185">Reference proteome</keyword>
<organism evidence="2 3">
    <name type="scientific">Eubacterium segne</name>
    <dbReference type="NCBI Taxonomy" id="2763045"/>
    <lineage>
        <taxon>Bacteria</taxon>
        <taxon>Bacillati</taxon>
        <taxon>Bacillota</taxon>
        <taxon>Clostridia</taxon>
        <taxon>Eubacteriales</taxon>
        <taxon>Eubacteriaceae</taxon>
        <taxon>Eubacterium</taxon>
    </lineage>
</organism>
<protein>
    <submittedName>
        <fullName evidence="2">Phage antirepressor KilAC domain-containing protein</fullName>
    </submittedName>
</protein>
<reference evidence="2 3" key="1">
    <citation type="submission" date="2020-08" db="EMBL/GenBank/DDBJ databases">
        <title>Genome public.</title>
        <authorList>
            <person name="Liu C."/>
            <person name="Sun Q."/>
        </authorList>
    </citation>
    <scope>NUCLEOTIDE SEQUENCE [LARGE SCALE GENOMIC DNA]</scope>
    <source>
        <strain evidence="2 3">BX4</strain>
    </source>
</reference>
<dbReference type="RefSeq" id="WP_186840212.1">
    <property type="nucleotide sequence ID" value="NZ_JACOOZ010000003.1"/>
</dbReference>
<proteinExistence type="predicted"/>
<gene>
    <name evidence="2" type="ORF">H8S00_05460</name>
</gene>
<feature type="domain" description="Bro-N" evidence="1">
    <location>
        <begin position="10"/>
        <end position="109"/>
    </location>
</feature>
<evidence type="ECO:0000313" key="2">
    <source>
        <dbReference type="EMBL" id="MBC5667431.1"/>
    </source>
</evidence>
<accession>A0ABR7F1I5</accession>
<dbReference type="InterPro" id="IPR005039">
    <property type="entry name" value="Ant_C"/>
</dbReference>
<evidence type="ECO:0000313" key="3">
    <source>
        <dbReference type="Proteomes" id="UP000597877"/>
    </source>
</evidence>